<evidence type="ECO:0000313" key="1">
    <source>
        <dbReference type="EMBL" id="MER7371219.1"/>
    </source>
</evidence>
<organism evidence="1 2">
    <name type="scientific">Streptomyces lanatus</name>
    <dbReference type="NCBI Taxonomy" id="66900"/>
    <lineage>
        <taxon>Bacteria</taxon>
        <taxon>Bacillati</taxon>
        <taxon>Actinomycetota</taxon>
        <taxon>Actinomycetes</taxon>
        <taxon>Kitasatosporales</taxon>
        <taxon>Streptomycetaceae</taxon>
        <taxon>Streptomyces</taxon>
    </lineage>
</organism>
<dbReference type="Pfam" id="PF11583">
    <property type="entry name" value="AurF"/>
    <property type="match status" value="1"/>
</dbReference>
<dbReference type="SUPFAM" id="SSF47240">
    <property type="entry name" value="Ferritin-like"/>
    <property type="match status" value="1"/>
</dbReference>
<keyword evidence="2" id="KW-1185">Reference proteome</keyword>
<name>A0ABV1XHY9_9ACTN</name>
<accession>A0ABV1XHY9</accession>
<proteinExistence type="predicted"/>
<comment type="caution">
    <text evidence="1">The sequence shown here is derived from an EMBL/GenBank/DDBJ whole genome shotgun (WGS) entry which is preliminary data.</text>
</comment>
<sequence>MCGTVGLFMGCSAVSLCPKQALLDQRAEPAAEDEYVSPFRNWHARATVRVARRRELTPLEDGQGFFAPELVPLASHPLIAALREERPDVYRDVIVRHLYRYLDFTAKLEHLVVNRTVLGIAHGTIGVRVPEAMRLDAFKIYCDEAYHALFSADLAGQVRELTEVSAELPRVPYFITRLERFLEETPDDLAPLTEILFVIVSETLITAQLSDLWNDPDVAPAVRETVRDHAMDEGRHHAYFAIFLRHLWGQLTPATRRRAALRIPRLIRIFTDPDVPSIEKEITGYGFSLDEAKRIVAELFPDPAVAAYAKSVARQTVRHFESVGALDDRQVSEEFASHGLL</sequence>
<dbReference type="InterPro" id="IPR025859">
    <property type="entry name" value="AurF/CmlI"/>
</dbReference>
<dbReference type="Proteomes" id="UP001486207">
    <property type="component" value="Unassembled WGS sequence"/>
</dbReference>
<reference evidence="1 2" key="1">
    <citation type="submission" date="2024-06" db="EMBL/GenBank/DDBJ databases">
        <title>The Natural Products Discovery Center: Release of the First 8490 Sequenced Strains for Exploring Actinobacteria Biosynthetic Diversity.</title>
        <authorList>
            <person name="Kalkreuter E."/>
            <person name="Kautsar S.A."/>
            <person name="Yang D."/>
            <person name="Bader C.D."/>
            <person name="Teijaro C.N."/>
            <person name="Fluegel L."/>
            <person name="Davis C.M."/>
            <person name="Simpson J.R."/>
            <person name="Lauterbach L."/>
            <person name="Steele A.D."/>
            <person name="Gui C."/>
            <person name="Meng S."/>
            <person name="Li G."/>
            <person name="Viehrig K."/>
            <person name="Ye F."/>
            <person name="Su P."/>
            <person name="Kiefer A.F."/>
            <person name="Nichols A."/>
            <person name="Cepeda A.J."/>
            <person name="Yan W."/>
            <person name="Fan B."/>
            <person name="Jiang Y."/>
            <person name="Adhikari A."/>
            <person name="Zheng C.-J."/>
            <person name="Schuster L."/>
            <person name="Cowan T.M."/>
            <person name="Smanski M.J."/>
            <person name="Chevrette M.G."/>
            <person name="De Carvalho L.P.S."/>
            <person name="Shen B."/>
        </authorList>
    </citation>
    <scope>NUCLEOTIDE SEQUENCE [LARGE SCALE GENOMIC DNA]</scope>
    <source>
        <strain evidence="1 2">NPDC000155</strain>
    </source>
</reference>
<dbReference type="RefSeq" id="WP_190069023.1">
    <property type="nucleotide sequence ID" value="NZ_BNBM01000002.1"/>
</dbReference>
<gene>
    <name evidence="1" type="ORF">ABT384_00950</name>
</gene>
<dbReference type="InterPro" id="IPR012348">
    <property type="entry name" value="RNR-like"/>
</dbReference>
<protein>
    <submittedName>
        <fullName evidence="1">Diiron oxygenase</fullName>
    </submittedName>
</protein>
<dbReference type="Gene3D" id="1.10.620.20">
    <property type="entry name" value="Ribonucleotide Reductase, subunit A"/>
    <property type="match status" value="1"/>
</dbReference>
<evidence type="ECO:0000313" key="2">
    <source>
        <dbReference type="Proteomes" id="UP001486207"/>
    </source>
</evidence>
<dbReference type="InterPro" id="IPR009078">
    <property type="entry name" value="Ferritin-like_SF"/>
</dbReference>
<dbReference type="EMBL" id="JBEPFB010000001">
    <property type="protein sequence ID" value="MER7371219.1"/>
    <property type="molecule type" value="Genomic_DNA"/>
</dbReference>